<dbReference type="PANTHER" id="PTHR15276:SF0">
    <property type="entry name" value="COILED-COIL DOMAIN-CONTAINING PROTEIN 6"/>
    <property type="match status" value="1"/>
</dbReference>
<dbReference type="InterPro" id="IPR019152">
    <property type="entry name" value="DUF2046"/>
</dbReference>
<feature type="compositionally biased region" description="Polar residues" evidence="2">
    <location>
        <begin position="314"/>
        <end position="333"/>
    </location>
</feature>
<keyword evidence="4" id="KW-1185">Reference proteome</keyword>
<name>A0AAN7D5Y2_9FUNG</name>
<dbReference type="AlphaFoldDB" id="A0AAN7D5Y2"/>
<feature type="compositionally biased region" description="Low complexity" evidence="2">
    <location>
        <begin position="14"/>
        <end position="24"/>
    </location>
</feature>
<evidence type="ECO:0000256" key="2">
    <source>
        <dbReference type="SAM" id="MobiDB-lite"/>
    </source>
</evidence>
<reference evidence="3 4" key="1">
    <citation type="submission" date="2022-11" db="EMBL/GenBank/DDBJ databases">
        <title>Mucor velutinosus strain NIH1002 WGS.</title>
        <authorList>
            <person name="Subramanian P."/>
            <person name="Mullikin J.C."/>
            <person name="Segre J.A."/>
            <person name="Zelazny A.M."/>
        </authorList>
    </citation>
    <scope>NUCLEOTIDE SEQUENCE [LARGE SCALE GENOMIC DNA]</scope>
    <source>
        <strain evidence="3 4">NIH1002</strain>
    </source>
</reference>
<evidence type="ECO:0000313" key="4">
    <source>
        <dbReference type="Proteomes" id="UP001304243"/>
    </source>
</evidence>
<keyword evidence="1" id="KW-0175">Coiled coil</keyword>
<feature type="region of interest" description="Disordered" evidence="2">
    <location>
        <begin position="1"/>
        <end position="24"/>
    </location>
</feature>
<dbReference type="RefSeq" id="XP_064677680.1">
    <property type="nucleotide sequence ID" value="XM_064831400.1"/>
</dbReference>
<evidence type="ECO:0000256" key="1">
    <source>
        <dbReference type="SAM" id="Coils"/>
    </source>
</evidence>
<feature type="compositionally biased region" description="Low complexity" evidence="2">
    <location>
        <begin position="362"/>
        <end position="397"/>
    </location>
</feature>
<dbReference type="Proteomes" id="UP001304243">
    <property type="component" value="Unassembled WGS sequence"/>
</dbReference>
<dbReference type="EMBL" id="JASEJX010000030">
    <property type="protein sequence ID" value="KAK4511014.1"/>
    <property type="molecule type" value="Genomic_DNA"/>
</dbReference>
<dbReference type="Pfam" id="PF09755">
    <property type="entry name" value="DUF2046"/>
    <property type="match status" value="1"/>
</dbReference>
<organism evidence="3 4">
    <name type="scientific">Mucor velutinosus</name>
    <dbReference type="NCBI Taxonomy" id="708070"/>
    <lineage>
        <taxon>Eukaryota</taxon>
        <taxon>Fungi</taxon>
        <taxon>Fungi incertae sedis</taxon>
        <taxon>Mucoromycota</taxon>
        <taxon>Mucoromycotina</taxon>
        <taxon>Mucoromycetes</taxon>
        <taxon>Mucorales</taxon>
        <taxon>Mucorineae</taxon>
        <taxon>Mucoraceae</taxon>
        <taxon>Mucor</taxon>
    </lineage>
</organism>
<dbReference type="GeneID" id="89955905"/>
<gene>
    <name evidence="3" type="primary">GRC3</name>
    <name evidence="3" type="ORF">ATC70_012219</name>
</gene>
<protein>
    <submittedName>
        <fullName evidence="3">Polynucleotide 5'-hydroxyl-kinase grc3</fullName>
    </submittedName>
</protein>
<feature type="compositionally biased region" description="Low complexity" evidence="2">
    <location>
        <begin position="334"/>
        <end position="345"/>
    </location>
</feature>
<sequence>MSLLQTAKEDQVATSSTTTCTVSTRHPSSEKLTFMEGYIRKYIESDTSTRDDYMQHIAAMDNIQQLRQEIRKLYDQYHQQSLHIKKLEFDIEMEQGHANILRHENQSLKKAAVDMSILAEQEEESISNKLLKHITGLKKEKGELLIQVEQEEEWLTNMLQKKLVQLQKEKIDLENSLEQEQEYMVNRLQKQLELLRQQHQQISPIPSRHGSSACSSSSIPANPVVSATAAAAAIPPSRQIADFMLQEPPGLVEVLRYELTNLRARAMEMEKEYYQKHQQCHKYKTELIQFRRENKLPLEDIDDGRLPRVFRAMQASSNSEKQGRRSASNSSQRSTTTPVATTPSTLDPFELTFMHSSHSFVSPQSISGSRSPSASSSASSSLQRNSISSSRRISGSLFGLSATPPQHPPQL</sequence>
<accession>A0AAN7D5Y2</accession>
<comment type="caution">
    <text evidence="3">The sequence shown here is derived from an EMBL/GenBank/DDBJ whole genome shotgun (WGS) entry which is preliminary data.</text>
</comment>
<feature type="region of interest" description="Disordered" evidence="2">
    <location>
        <begin position="360"/>
        <end position="411"/>
    </location>
</feature>
<feature type="region of interest" description="Disordered" evidence="2">
    <location>
        <begin position="314"/>
        <end position="346"/>
    </location>
</feature>
<proteinExistence type="predicted"/>
<dbReference type="PANTHER" id="PTHR15276">
    <property type="entry name" value="H4 D10S170 PROTEIN-RELATED"/>
    <property type="match status" value="1"/>
</dbReference>
<feature type="coiled-coil region" evidence="1">
    <location>
        <begin position="156"/>
        <end position="198"/>
    </location>
</feature>
<evidence type="ECO:0000313" key="3">
    <source>
        <dbReference type="EMBL" id="KAK4511014.1"/>
    </source>
</evidence>
<feature type="coiled-coil region" evidence="1">
    <location>
        <begin position="56"/>
        <end position="83"/>
    </location>
</feature>